<dbReference type="Pfam" id="PF00823">
    <property type="entry name" value="PPE"/>
    <property type="match status" value="1"/>
</dbReference>
<evidence type="ECO:0000313" key="5">
    <source>
        <dbReference type="Proteomes" id="UP001595696"/>
    </source>
</evidence>
<feature type="domain" description="PPE" evidence="3">
    <location>
        <begin position="98"/>
        <end position="190"/>
    </location>
</feature>
<evidence type="ECO:0000259" key="3">
    <source>
        <dbReference type="Pfam" id="PF00823"/>
    </source>
</evidence>
<dbReference type="SUPFAM" id="SSF140459">
    <property type="entry name" value="PE/PPE dimer-like"/>
    <property type="match status" value="1"/>
</dbReference>
<feature type="region of interest" description="Disordered" evidence="2">
    <location>
        <begin position="241"/>
        <end position="466"/>
    </location>
</feature>
<dbReference type="Proteomes" id="UP001595696">
    <property type="component" value="Unassembled WGS sequence"/>
</dbReference>
<gene>
    <name evidence="4" type="ORF">ACFO0B_20900</name>
</gene>
<name>A0ABV8DXH4_9NOCA</name>
<protein>
    <submittedName>
        <fullName evidence="4">PPE domain-containing protein</fullName>
    </submittedName>
</protein>
<comment type="caution">
    <text evidence="4">The sequence shown here is derived from an EMBL/GenBank/DDBJ whole genome shotgun (WGS) entry which is preliminary data.</text>
</comment>
<accession>A0ABV8DXH4</accession>
<reference evidence="5" key="1">
    <citation type="journal article" date="2019" name="Int. J. Syst. Evol. Microbiol.">
        <title>The Global Catalogue of Microorganisms (GCM) 10K type strain sequencing project: providing services to taxonomists for standard genome sequencing and annotation.</title>
        <authorList>
            <consortium name="The Broad Institute Genomics Platform"/>
            <consortium name="The Broad Institute Genome Sequencing Center for Infectious Disease"/>
            <person name="Wu L."/>
            <person name="Ma J."/>
        </authorList>
    </citation>
    <scope>NUCLEOTIDE SEQUENCE [LARGE SCALE GENOMIC DNA]</scope>
    <source>
        <strain evidence="5">CGMCC 4.7330</strain>
    </source>
</reference>
<organism evidence="4 5">
    <name type="scientific">Nocardia jiangsuensis</name>
    <dbReference type="NCBI Taxonomy" id="1691563"/>
    <lineage>
        <taxon>Bacteria</taxon>
        <taxon>Bacillati</taxon>
        <taxon>Actinomycetota</taxon>
        <taxon>Actinomycetes</taxon>
        <taxon>Mycobacteriales</taxon>
        <taxon>Nocardiaceae</taxon>
        <taxon>Nocardia</taxon>
    </lineage>
</organism>
<evidence type="ECO:0000313" key="4">
    <source>
        <dbReference type="EMBL" id="MFC3964449.1"/>
    </source>
</evidence>
<feature type="compositionally biased region" description="Basic and acidic residues" evidence="2">
    <location>
        <begin position="430"/>
        <end position="449"/>
    </location>
</feature>
<feature type="compositionally biased region" description="Low complexity" evidence="2">
    <location>
        <begin position="273"/>
        <end position="317"/>
    </location>
</feature>
<sequence length="466" mass="48070">MVRITDFMGRVGEFLPGNDRVGEALGRKVGQVFDSTVDTSDAQRDAQDEGNRSRDRIYSENAGLSSGFTGEFAPQVLGPGVMENFLGMSHEEIMAFVQSMRPGEMYESVSSWRQLAEDTAAAAEAFRATIVGQVDEGWTGLAAEAAKLKVTEYVTRTDHLKQAAMLVANKVEEAYTGFNQVVAQMPHPPEKPGSIASAVVSAVPVVGSSASAAMSMAYEGRSENAQNRAREVMDTVYKPVATQSDTNVPRIPGPAVPGAPEQSGGGGLPPGTPSGTGTPSTGTPGSPSETGDPDQQGTDGTDPGADPSTTDDPGTSTDTEDESTSTDTGRDTDDNSTDQPTSQSPNSTVPAGTVPSSTTPTATDPTRTGTPSSPSTPGSPGTPTATPAPGRSIPGTVVPDQAAAAAAARTANQAGNRSGMMGMPMSGARGKGDDDQEHQAPDYLRRVQEELLPQDQKTVPPVIGGD</sequence>
<comment type="similarity">
    <text evidence="1">Belongs to the mycobacterial PPE family.</text>
</comment>
<dbReference type="InterPro" id="IPR000030">
    <property type="entry name" value="PPE_dom"/>
</dbReference>
<feature type="compositionally biased region" description="Low complexity" evidence="2">
    <location>
        <begin position="347"/>
        <end position="392"/>
    </location>
</feature>
<evidence type="ECO:0000256" key="1">
    <source>
        <dbReference type="ARBA" id="ARBA00010652"/>
    </source>
</evidence>
<dbReference type="InterPro" id="IPR038332">
    <property type="entry name" value="PPE_sf"/>
</dbReference>
<evidence type="ECO:0000256" key="2">
    <source>
        <dbReference type="SAM" id="MobiDB-lite"/>
    </source>
</evidence>
<feature type="region of interest" description="Disordered" evidence="2">
    <location>
        <begin position="36"/>
        <end position="62"/>
    </location>
</feature>
<proteinExistence type="inferred from homology"/>
<keyword evidence="5" id="KW-1185">Reference proteome</keyword>
<dbReference type="RefSeq" id="WP_378614206.1">
    <property type="nucleotide sequence ID" value="NZ_JBHSAX010000017.1"/>
</dbReference>
<dbReference type="Gene3D" id="1.20.1260.20">
    <property type="entry name" value="PPE superfamily"/>
    <property type="match status" value="1"/>
</dbReference>
<dbReference type="EMBL" id="JBHSAX010000017">
    <property type="protein sequence ID" value="MFC3964449.1"/>
    <property type="molecule type" value="Genomic_DNA"/>
</dbReference>
<feature type="compositionally biased region" description="Basic and acidic residues" evidence="2">
    <location>
        <begin position="41"/>
        <end position="58"/>
    </location>
</feature>